<accession>A0A7S2WCA9</accession>
<feature type="domain" description="AMP-dependent synthetase/ligase" evidence="1">
    <location>
        <begin position="38"/>
        <end position="142"/>
    </location>
</feature>
<name>A0A7S2WCA9_9STRA</name>
<dbReference type="AlphaFoldDB" id="A0A7S2WCA9"/>
<sequence length="254" mass="27472">MMSTAALLTRHSLPALCSLRRPLSTSAGSAISQNLAQRCEDLPLKEAIAFKVNNVKWSYQDLKEHSDALAAGLLELGWRSGDVLAVWVESDCQEQIVTRFASSRAGLGLVEIDAGVSDPESLRKILNETNAKGLVFDPVMGDRYNQDIVEAALPELASFDDRFGGRFRSRAVPSIGLVAHTGMDLVPGVVNLKHLLAYDAPESRFNSTTSGMKQVVSYGSGGGATSLKEDEALQSAPWNLVSGILRQERQLSEK</sequence>
<organism evidence="2">
    <name type="scientific">Rhizochromulina marina</name>
    <dbReference type="NCBI Taxonomy" id="1034831"/>
    <lineage>
        <taxon>Eukaryota</taxon>
        <taxon>Sar</taxon>
        <taxon>Stramenopiles</taxon>
        <taxon>Ochrophyta</taxon>
        <taxon>Dictyochophyceae</taxon>
        <taxon>Rhizochromulinales</taxon>
        <taxon>Rhizochromulina</taxon>
    </lineage>
</organism>
<dbReference type="InterPro" id="IPR000873">
    <property type="entry name" value="AMP-dep_synth/lig_dom"/>
</dbReference>
<gene>
    <name evidence="2" type="ORF">RMAR1173_LOCUS7634</name>
</gene>
<dbReference type="EMBL" id="HBHJ01011733">
    <property type="protein sequence ID" value="CAD9679716.1"/>
    <property type="molecule type" value="Transcribed_RNA"/>
</dbReference>
<proteinExistence type="predicted"/>
<protein>
    <recommendedName>
        <fullName evidence="1">AMP-dependent synthetase/ligase domain-containing protein</fullName>
    </recommendedName>
</protein>
<dbReference type="SUPFAM" id="SSF56801">
    <property type="entry name" value="Acetyl-CoA synthetase-like"/>
    <property type="match status" value="1"/>
</dbReference>
<dbReference type="Gene3D" id="3.40.50.980">
    <property type="match status" value="1"/>
</dbReference>
<evidence type="ECO:0000259" key="1">
    <source>
        <dbReference type="Pfam" id="PF00501"/>
    </source>
</evidence>
<evidence type="ECO:0000313" key="2">
    <source>
        <dbReference type="EMBL" id="CAD9679716.1"/>
    </source>
</evidence>
<dbReference type="Pfam" id="PF00501">
    <property type="entry name" value="AMP-binding"/>
    <property type="match status" value="1"/>
</dbReference>
<reference evidence="2" key="1">
    <citation type="submission" date="2021-01" db="EMBL/GenBank/DDBJ databases">
        <authorList>
            <person name="Corre E."/>
            <person name="Pelletier E."/>
            <person name="Niang G."/>
            <person name="Scheremetjew M."/>
            <person name="Finn R."/>
            <person name="Kale V."/>
            <person name="Holt S."/>
            <person name="Cochrane G."/>
            <person name="Meng A."/>
            <person name="Brown T."/>
            <person name="Cohen L."/>
        </authorList>
    </citation>
    <scope>NUCLEOTIDE SEQUENCE</scope>
    <source>
        <strain evidence="2">CCMP1243</strain>
    </source>
</reference>